<evidence type="ECO:0000313" key="1">
    <source>
        <dbReference type="EMBL" id="JAA87007.1"/>
    </source>
</evidence>
<dbReference type="GeneID" id="120631627"/>
<reference evidence="1" key="1">
    <citation type="journal article" date="2013" name="BMC Genomics">
        <title>Unscrambling butterfly oogenesis.</title>
        <authorList>
            <person name="Carter J.M."/>
            <person name="Baker S.C."/>
            <person name="Pink R."/>
            <person name="Carter D.R."/>
            <person name="Collins A."/>
            <person name="Tomlin J."/>
            <person name="Gibbs M."/>
            <person name="Breuker C.J."/>
        </authorList>
    </citation>
    <scope>NUCLEOTIDE SEQUENCE</scope>
    <source>
        <tissue evidence="1">Ovary</tissue>
    </source>
</reference>
<dbReference type="AlphaFoldDB" id="S4PX70"/>
<dbReference type="InterPro" id="IPR028260">
    <property type="entry name" value="FAM177"/>
</dbReference>
<proteinExistence type="predicted"/>
<protein>
    <submittedName>
        <fullName evidence="1">Protein FAM177A1</fullName>
    </submittedName>
</protein>
<accession>S4PX70</accession>
<sequence length="141" mass="16052">MEGINSDSEVQVTINKPKRVIYFSDGIEEEIEEEKANELQSTPEQIVDPKTLSWVPWFSYYVWKSGSSALNAVDYAGESLAGFFGITTPKYQIEIDEYERLQEEKRQIEEESAGWVPKNVGGDIPLVMTEPSKVVQDDERV</sequence>
<reference evidence="1" key="2">
    <citation type="submission" date="2013-05" db="EMBL/GenBank/DDBJ databases">
        <authorList>
            <person name="Carter J.-M."/>
            <person name="Baker S.C."/>
            <person name="Pink R."/>
            <person name="Carter D.R.F."/>
            <person name="Collins A."/>
            <person name="Tomlin J."/>
            <person name="Gibbs M."/>
            <person name="Breuker C.J."/>
        </authorList>
    </citation>
    <scope>NUCLEOTIDE SEQUENCE</scope>
    <source>
        <tissue evidence="1">Ovary</tissue>
    </source>
</reference>
<dbReference type="PANTHER" id="PTHR31206">
    <property type="entry name" value="LP10445P"/>
    <property type="match status" value="1"/>
</dbReference>
<dbReference type="Pfam" id="PF14774">
    <property type="entry name" value="FAM177"/>
    <property type="match status" value="1"/>
</dbReference>
<dbReference type="PANTHER" id="PTHR31206:SF1">
    <property type="entry name" value="LP10445P"/>
    <property type="match status" value="1"/>
</dbReference>
<dbReference type="RefSeq" id="XP_039757215.1">
    <property type="nucleotide sequence ID" value="XM_039901281.1"/>
</dbReference>
<name>S4PX70_9NEOP</name>
<organism evidence="1">
    <name type="scientific">Pararge aegeria</name>
    <name type="common">speckled wood butterfly</name>
    <dbReference type="NCBI Taxonomy" id="116150"/>
    <lineage>
        <taxon>Eukaryota</taxon>
        <taxon>Metazoa</taxon>
        <taxon>Ecdysozoa</taxon>
        <taxon>Arthropoda</taxon>
        <taxon>Hexapoda</taxon>
        <taxon>Insecta</taxon>
        <taxon>Pterygota</taxon>
        <taxon>Neoptera</taxon>
        <taxon>Endopterygota</taxon>
        <taxon>Lepidoptera</taxon>
        <taxon>Glossata</taxon>
        <taxon>Ditrysia</taxon>
        <taxon>Papilionoidea</taxon>
        <taxon>Nymphalidae</taxon>
        <taxon>Satyrinae</taxon>
        <taxon>Satyrini</taxon>
        <taxon>Parargina</taxon>
        <taxon>Pararge</taxon>
    </lineage>
</organism>
<dbReference type="EMBL" id="GAIX01005553">
    <property type="protein sequence ID" value="JAA87007.1"/>
    <property type="molecule type" value="Transcribed_RNA"/>
</dbReference>